<comment type="caution">
    <text evidence="1">The sequence shown here is derived from an EMBL/GenBank/DDBJ whole genome shotgun (WGS) entry which is preliminary data.</text>
</comment>
<evidence type="ECO:0000313" key="1">
    <source>
        <dbReference type="EMBL" id="GAA0468796.1"/>
    </source>
</evidence>
<organism evidence="1 2">
    <name type="scientific">Parasphingorhabdus litoris</name>
    <dbReference type="NCBI Taxonomy" id="394733"/>
    <lineage>
        <taxon>Bacteria</taxon>
        <taxon>Pseudomonadati</taxon>
        <taxon>Pseudomonadota</taxon>
        <taxon>Alphaproteobacteria</taxon>
        <taxon>Sphingomonadales</taxon>
        <taxon>Sphingomonadaceae</taxon>
        <taxon>Parasphingorhabdus</taxon>
    </lineage>
</organism>
<proteinExistence type="predicted"/>
<dbReference type="SUPFAM" id="SSF46689">
    <property type="entry name" value="Homeodomain-like"/>
    <property type="match status" value="1"/>
</dbReference>
<protein>
    <recommendedName>
        <fullName evidence="3">Transposase</fullName>
    </recommendedName>
</protein>
<dbReference type="EMBL" id="BAAAEM010000002">
    <property type="protein sequence ID" value="GAA0468796.1"/>
    <property type="molecule type" value="Genomic_DNA"/>
</dbReference>
<reference evidence="1 2" key="1">
    <citation type="journal article" date="2019" name="Int. J. Syst. Evol. Microbiol.">
        <title>The Global Catalogue of Microorganisms (GCM) 10K type strain sequencing project: providing services to taxonomists for standard genome sequencing and annotation.</title>
        <authorList>
            <consortium name="The Broad Institute Genomics Platform"/>
            <consortium name="The Broad Institute Genome Sequencing Center for Infectious Disease"/>
            <person name="Wu L."/>
            <person name="Ma J."/>
        </authorList>
    </citation>
    <scope>NUCLEOTIDE SEQUENCE [LARGE SCALE GENOMIC DNA]</scope>
    <source>
        <strain evidence="1 2">JCM 14162</strain>
    </source>
</reference>
<sequence length="136" mass="15286">MQMEVITRTERRRKYSDADKDALIAQCELPHNTVKMVAEQNDISPSVLYNWRSQKKAREQSASGPIDLMPFGTIEDLKNIQAQPEPKPVHVANAAHSSMPMGRILMRLPNGTELVVDSHVNEHALQRVLQSLKACS</sequence>
<name>A0ABN1A6M7_9SPHN</name>
<evidence type="ECO:0000313" key="2">
    <source>
        <dbReference type="Proteomes" id="UP001500713"/>
    </source>
</evidence>
<keyword evidence="2" id="KW-1185">Reference proteome</keyword>
<dbReference type="RefSeq" id="WP_229953771.1">
    <property type="nucleotide sequence ID" value="NZ_BAAAEM010000002.1"/>
</dbReference>
<dbReference type="Proteomes" id="UP001500713">
    <property type="component" value="Unassembled WGS sequence"/>
</dbReference>
<evidence type="ECO:0008006" key="3">
    <source>
        <dbReference type="Google" id="ProtNLM"/>
    </source>
</evidence>
<dbReference type="InterPro" id="IPR009057">
    <property type="entry name" value="Homeodomain-like_sf"/>
</dbReference>
<dbReference type="InterPro" id="IPR002514">
    <property type="entry name" value="Transposase_8"/>
</dbReference>
<accession>A0ABN1A6M7</accession>
<dbReference type="Pfam" id="PF01527">
    <property type="entry name" value="HTH_Tnp_1"/>
    <property type="match status" value="1"/>
</dbReference>
<gene>
    <name evidence="1" type="ORF">GCM10009096_07130</name>
</gene>